<sequence>MHGRANPKMKLEQVVQGRHSQAARSCVAKARQCKVGTVKPHSRAHREFVHRTGSAIEALSKSTIVLGLSTVNSDNEHGRAYGPHGRALAKAHGRAASRTISTTVRLTVRPCAFADARPCGPYAGLCAFADARPCGPNFVEQMDHPFLQFDPIDERDAPCIRVLHSLWGRRRQIEPMKCLSWDLVVNLNQQTRLQPLITEPWSRLLYINHSQYRELLMEFFASCSFSFPSQNIYQKRFGLTFRLGGDGGDFQSHSSRLGWVYTLRGSLIRRFLMVSAILRMRLRRPRFWPKLLKGFKIPEERRPQNFVTRFTGLFIGLWGIHCNISHCLALFLTTSSRKQALSHICGEQTPVGMRLKGRDGQTWDPVLEEHEEEEEEEREEERVHEEEGPHVWDSGGLTTGTPPPHDEHLHFHLVQGAEPPSNLDLWHRFAGLQVSQEELHAEQQRFNQRIDNFQAEHARQYDLLHRIQDDPRRRFEWLFEQPRFDYGYASGGAQKRSQGGHDGTWNAIIVTRLVRILHAGLSKDSNLCKATNINTFEIGGATILLQLWAWERIPSMAPRSFQQIDWNKSYGARWVGPLTFRDTASHVVSTYRSELNSLSEFQFIWRPYDDILHQLPNICRNGQNCWRSQTFLICWHVVEPHQPCRVLRQFGMFQPIPTNTLLNVDDHKKLHKIQRPSGRGGNWLEEHEPYILSWINRHNMVVNEINSDSPVASQQYMMWYRSRTVLYTSNPTHIDRNPQVFPNDGGRVQMLMDGMSQVYQISNENPVRDLAGRYMEYANARHHMSYQPTYESQSVGAQVPPMTQRVRRRGRGANVGQTTQTIPTDQMVYRPTMPSHDTHVGESSQFNIPNFDLFGSPFAFDNMQMGGSSSQFDPTPQVDFTSPAFQVPFYNNLDSLSTQYFQPDSYQRPTRQQHSQQINIDLNLEFEDQVEDEELEDESEDDEMGSQDVGGSSSMPIARRKQPRKNAGVGRGCGTH</sequence>
<proteinExistence type="predicted"/>
<feature type="region of interest" description="Disordered" evidence="1">
    <location>
        <begin position="368"/>
        <end position="396"/>
    </location>
</feature>
<organism evidence="3 4">
    <name type="scientific">Mikania micrantha</name>
    <name type="common">bitter vine</name>
    <dbReference type="NCBI Taxonomy" id="192012"/>
    <lineage>
        <taxon>Eukaryota</taxon>
        <taxon>Viridiplantae</taxon>
        <taxon>Streptophyta</taxon>
        <taxon>Embryophyta</taxon>
        <taxon>Tracheophyta</taxon>
        <taxon>Spermatophyta</taxon>
        <taxon>Magnoliopsida</taxon>
        <taxon>eudicotyledons</taxon>
        <taxon>Gunneridae</taxon>
        <taxon>Pentapetalae</taxon>
        <taxon>asterids</taxon>
        <taxon>campanulids</taxon>
        <taxon>Asterales</taxon>
        <taxon>Asteraceae</taxon>
        <taxon>Asteroideae</taxon>
        <taxon>Heliantheae alliance</taxon>
        <taxon>Eupatorieae</taxon>
        <taxon>Mikania</taxon>
    </lineage>
</organism>
<dbReference type="AlphaFoldDB" id="A0A5N6LI75"/>
<dbReference type="InterPro" id="IPR044824">
    <property type="entry name" value="MAIN-like"/>
</dbReference>
<name>A0A5N6LI75_9ASTR</name>
<dbReference type="Pfam" id="PF10536">
    <property type="entry name" value="PMD"/>
    <property type="match status" value="1"/>
</dbReference>
<dbReference type="GO" id="GO:0010073">
    <property type="term" value="P:meristem maintenance"/>
    <property type="evidence" value="ECO:0007669"/>
    <property type="project" value="InterPro"/>
</dbReference>
<feature type="region of interest" description="Disordered" evidence="1">
    <location>
        <begin position="930"/>
        <end position="976"/>
    </location>
</feature>
<accession>A0A5N6LI75</accession>
<dbReference type="PANTHER" id="PTHR46033">
    <property type="entry name" value="PROTEIN MAIN-LIKE 2"/>
    <property type="match status" value="1"/>
</dbReference>
<feature type="compositionally biased region" description="Acidic residues" evidence="1">
    <location>
        <begin position="930"/>
        <end position="945"/>
    </location>
</feature>
<dbReference type="Proteomes" id="UP000326396">
    <property type="component" value="Unassembled WGS sequence"/>
</dbReference>
<feature type="compositionally biased region" description="Basic and acidic residues" evidence="1">
    <location>
        <begin position="380"/>
        <end position="390"/>
    </location>
</feature>
<evidence type="ECO:0000256" key="1">
    <source>
        <dbReference type="SAM" id="MobiDB-lite"/>
    </source>
</evidence>
<dbReference type="PANTHER" id="PTHR46033:SF8">
    <property type="entry name" value="PROTEIN MAINTENANCE OF MERISTEMS-LIKE"/>
    <property type="match status" value="1"/>
</dbReference>
<evidence type="ECO:0000313" key="3">
    <source>
        <dbReference type="EMBL" id="KAD1755262.1"/>
    </source>
</evidence>
<evidence type="ECO:0000313" key="4">
    <source>
        <dbReference type="Proteomes" id="UP000326396"/>
    </source>
</evidence>
<comment type="caution">
    <text evidence="3">The sequence shown here is derived from an EMBL/GenBank/DDBJ whole genome shotgun (WGS) entry which is preliminary data.</text>
</comment>
<dbReference type="EMBL" id="SZYD01000513">
    <property type="protein sequence ID" value="KAD1755262.1"/>
    <property type="molecule type" value="Genomic_DNA"/>
</dbReference>
<reference evidence="3 4" key="1">
    <citation type="submission" date="2019-05" db="EMBL/GenBank/DDBJ databases">
        <title>Mikania micrantha, genome provides insights into the molecular mechanism of rapid growth.</title>
        <authorList>
            <person name="Liu B."/>
        </authorList>
    </citation>
    <scope>NUCLEOTIDE SEQUENCE [LARGE SCALE GENOMIC DNA]</scope>
    <source>
        <strain evidence="3">NLD-2019</strain>
        <tissue evidence="3">Leaf</tissue>
    </source>
</reference>
<feature type="compositionally biased region" description="Acidic residues" evidence="1">
    <location>
        <begin position="369"/>
        <end position="379"/>
    </location>
</feature>
<keyword evidence="4" id="KW-1185">Reference proteome</keyword>
<feature type="domain" description="Aminotransferase-like plant mobile" evidence="2">
    <location>
        <begin position="526"/>
        <end position="721"/>
    </location>
</feature>
<dbReference type="InterPro" id="IPR019557">
    <property type="entry name" value="AminoTfrase-like_pln_mobile"/>
</dbReference>
<gene>
    <name evidence="3" type="ORF">E3N88_42344</name>
</gene>
<dbReference type="OrthoDB" id="1751334at2759"/>
<protein>
    <recommendedName>
        <fullName evidence="2">Aminotransferase-like plant mobile domain-containing protein</fullName>
    </recommendedName>
</protein>
<evidence type="ECO:0000259" key="2">
    <source>
        <dbReference type="Pfam" id="PF10536"/>
    </source>
</evidence>